<sequence>MTKTMYPNCFNWAKSYLPFQFNRGVQSTQSVEFFNAIIKKAVNSASILCEVEKAIDDKRHESESQYCKLIDLKVRQTIIGLHHLSSQFFSNIDTILDHFLTPLILS</sequence>
<dbReference type="HOGENOM" id="CLU_2238093_0_0_1"/>
<dbReference type="EMBL" id="JEMT01017769">
    <property type="protein sequence ID" value="EXX67418.1"/>
    <property type="molecule type" value="Genomic_DNA"/>
</dbReference>
<dbReference type="Proteomes" id="UP000022910">
    <property type="component" value="Unassembled WGS sequence"/>
</dbReference>
<protein>
    <submittedName>
        <fullName evidence="1">Uncharacterized protein</fullName>
    </submittedName>
</protein>
<accession>A0A015MKN9</accession>
<gene>
    <name evidence="1" type="ORF">RirG_114560</name>
</gene>
<proteinExistence type="predicted"/>
<reference evidence="1 2" key="1">
    <citation type="submission" date="2014-02" db="EMBL/GenBank/DDBJ databases">
        <title>Single nucleus genome sequencing reveals high similarity among nuclei of an endomycorrhizal fungus.</title>
        <authorList>
            <person name="Lin K."/>
            <person name="Geurts R."/>
            <person name="Zhang Z."/>
            <person name="Limpens E."/>
            <person name="Saunders D.G."/>
            <person name="Mu D."/>
            <person name="Pang E."/>
            <person name="Cao H."/>
            <person name="Cha H."/>
            <person name="Lin T."/>
            <person name="Zhou Q."/>
            <person name="Shang Y."/>
            <person name="Li Y."/>
            <person name="Ivanov S."/>
            <person name="Sharma T."/>
            <person name="Velzen R.V."/>
            <person name="Ruijter N.D."/>
            <person name="Aanen D.K."/>
            <person name="Win J."/>
            <person name="Kamoun S."/>
            <person name="Bisseling T."/>
            <person name="Huang S."/>
        </authorList>
    </citation>
    <scope>NUCLEOTIDE SEQUENCE [LARGE SCALE GENOMIC DNA]</scope>
    <source>
        <strain evidence="2">DAOM197198w</strain>
    </source>
</reference>
<organism evidence="1 2">
    <name type="scientific">Rhizophagus irregularis (strain DAOM 197198w)</name>
    <name type="common">Glomus intraradices</name>
    <dbReference type="NCBI Taxonomy" id="1432141"/>
    <lineage>
        <taxon>Eukaryota</taxon>
        <taxon>Fungi</taxon>
        <taxon>Fungi incertae sedis</taxon>
        <taxon>Mucoromycota</taxon>
        <taxon>Glomeromycotina</taxon>
        <taxon>Glomeromycetes</taxon>
        <taxon>Glomerales</taxon>
        <taxon>Glomeraceae</taxon>
        <taxon>Rhizophagus</taxon>
    </lineage>
</organism>
<name>A0A015MKN9_RHIIW</name>
<evidence type="ECO:0000313" key="1">
    <source>
        <dbReference type="EMBL" id="EXX67418.1"/>
    </source>
</evidence>
<dbReference type="AlphaFoldDB" id="A0A015MKN9"/>
<evidence type="ECO:0000313" key="2">
    <source>
        <dbReference type="Proteomes" id="UP000022910"/>
    </source>
</evidence>
<keyword evidence="2" id="KW-1185">Reference proteome</keyword>
<comment type="caution">
    <text evidence="1">The sequence shown here is derived from an EMBL/GenBank/DDBJ whole genome shotgun (WGS) entry which is preliminary data.</text>
</comment>